<keyword evidence="1" id="KW-1133">Transmembrane helix</keyword>
<dbReference type="Proteomes" id="UP001595872">
    <property type="component" value="Unassembled WGS sequence"/>
</dbReference>
<gene>
    <name evidence="2" type="ORF">ACFPCY_25210</name>
</gene>
<organism evidence="2 3">
    <name type="scientific">Actinomadura gamaensis</name>
    <dbReference type="NCBI Taxonomy" id="1763541"/>
    <lineage>
        <taxon>Bacteria</taxon>
        <taxon>Bacillati</taxon>
        <taxon>Actinomycetota</taxon>
        <taxon>Actinomycetes</taxon>
        <taxon>Streptosporangiales</taxon>
        <taxon>Thermomonosporaceae</taxon>
        <taxon>Actinomadura</taxon>
    </lineage>
</organism>
<name>A0ABV9U2E7_9ACTN</name>
<feature type="transmembrane region" description="Helical" evidence="1">
    <location>
        <begin position="24"/>
        <end position="43"/>
    </location>
</feature>
<proteinExistence type="predicted"/>
<keyword evidence="1" id="KW-0812">Transmembrane</keyword>
<dbReference type="RefSeq" id="WP_378259123.1">
    <property type="nucleotide sequence ID" value="NZ_JBHSIT010000007.1"/>
</dbReference>
<accession>A0ABV9U2E7</accession>
<reference evidence="3" key="1">
    <citation type="journal article" date="2019" name="Int. J. Syst. Evol. Microbiol.">
        <title>The Global Catalogue of Microorganisms (GCM) 10K type strain sequencing project: providing services to taxonomists for standard genome sequencing and annotation.</title>
        <authorList>
            <consortium name="The Broad Institute Genomics Platform"/>
            <consortium name="The Broad Institute Genome Sequencing Center for Infectious Disease"/>
            <person name="Wu L."/>
            <person name="Ma J."/>
        </authorList>
    </citation>
    <scope>NUCLEOTIDE SEQUENCE [LARGE SCALE GENOMIC DNA]</scope>
    <source>
        <strain evidence="3">KLKA75</strain>
    </source>
</reference>
<evidence type="ECO:0000256" key="1">
    <source>
        <dbReference type="SAM" id="Phobius"/>
    </source>
</evidence>
<evidence type="ECO:0000313" key="3">
    <source>
        <dbReference type="Proteomes" id="UP001595872"/>
    </source>
</evidence>
<comment type="caution">
    <text evidence="2">The sequence shown here is derived from an EMBL/GenBank/DDBJ whole genome shotgun (WGS) entry which is preliminary data.</text>
</comment>
<evidence type="ECO:0000313" key="2">
    <source>
        <dbReference type="EMBL" id="MFC4910637.1"/>
    </source>
</evidence>
<dbReference type="EMBL" id="JBHSIT010000007">
    <property type="protein sequence ID" value="MFC4910637.1"/>
    <property type="molecule type" value="Genomic_DNA"/>
</dbReference>
<keyword evidence="1" id="KW-0472">Membrane</keyword>
<keyword evidence="3" id="KW-1185">Reference proteome</keyword>
<sequence>MEHLVGWLLGSVLQAPALLMESRQFVGVLAAAAAAMLAAQLGWHGTDRIIAWRGRPDQD</sequence>
<protein>
    <submittedName>
        <fullName evidence="2">Uncharacterized protein</fullName>
    </submittedName>
</protein>